<protein>
    <submittedName>
        <fullName evidence="1">Uncharacterized protein</fullName>
    </submittedName>
</protein>
<evidence type="ECO:0000313" key="2">
    <source>
        <dbReference type="Proteomes" id="UP001283361"/>
    </source>
</evidence>
<name>A0AAE0XYI8_9GAST</name>
<dbReference type="Proteomes" id="UP001283361">
    <property type="component" value="Unassembled WGS sequence"/>
</dbReference>
<sequence length="82" mass="9353">MRIRAGRYTVKINAKGFIQQLAKPTEKFASRKCSNVDGVAQIYGHSNHGDVDADDKDKTWRRVLEQSPHEPHTVWDSSLCEQ</sequence>
<organism evidence="1 2">
    <name type="scientific">Elysia crispata</name>
    <name type="common">lettuce slug</name>
    <dbReference type="NCBI Taxonomy" id="231223"/>
    <lineage>
        <taxon>Eukaryota</taxon>
        <taxon>Metazoa</taxon>
        <taxon>Spiralia</taxon>
        <taxon>Lophotrochozoa</taxon>
        <taxon>Mollusca</taxon>
        <taxon>Gastropoda</taxon>
        <taxon>Heterobranchia</taxon>
        <taxon>Euthyneura</taxon>
        <taxon>Panpulmonata</taxon>
        <taxon>Sacoglossa</taxon>
        <taxon>Placobranchoidea</taxon>
        <taxon>Plakobranchidae</taxon>
        <taxon>Elysia</taxon>
    </lineage>
</organism>
<accession>A0AAE0XYI8</accession>
<dbReference type="EMBL" id="JAWDGP010007329">
    <property type="protein sequence ID" value="KAK3725643.1"/>
    <property type="molecule type" value="Genomic_DNA"/>
</dbReference>
<proteinExistence type="predicted"/>
<evidence type="ECO:0000313" key="1">
    <source>
        <dbReference type="EMBL" id="KAK3725643.1"/>
    </source>
</evidence>
<comment type="caution">
    <text evidence="1">The sequence shown here is derived from an EMBL/GenBank/DDBJ whole genome shotgun (WGS) entry which is preliminary data.</text>
</comment>
<reference evidence="1" key="1">
    <citation type="journal article" date="2023" name="G3 (Bethesda)">
        <title>A reference genome for the long-term kleptoplast-retaining sea slug Elysia crispata morphotype clarki.</title>
        <authorList>
            <person name="Eastman K.E."/>
            <person name="Pendleton A.L."/>
            <person name="Shaikh M.A."/>
            <person name="Suttiyut T."/>
            <person name="Ogas R."/>
            <person name="Tomko P."/>
            <person name="Gavelis G."/>
            <person name="Widhalm J.R."/>
            <person name="Wisecaver J.H."/>
        </authorList>
    </citation>
    <scope>NUCLEOTIDE SEQUENCE</scope>
    <source>
        <strain evidence="1">ECLA1</strain>
    </source>
</reference>
<keyword evidence="2" id="KW-1185">Reference proteome</keyword>
<dbReference type="AlphaFoldDB" id="A0AAE0XYI8"/>
<gene>
    <name evidence="1" type="ORF">RRG08_043060</name>
</gene>